<dbReference type="AlphaFoldDB" id="A0A0H3LYK2"/>
<proteinExistence type="predicted"/>
<dbReference type="EMBL" id="BX897699">
    <property type="protein sequence ID" value="CAF27714.1"/>
    <property type="molecule type" value="Genomic_DNA"/>
</dbReference>
<gene>
    <name evidence="1" type="ordered locus">BH09180</name>
</gene>
<accession>A0A0H3LYK2</accession>
<sequence length="53" mass="6585">MNFWIDFFQRVFKGGFLGFHRLFKNLQRIFKDLSKPFLIFTLKFRFSLFLALF</sequence>
<reference evidence="1 2" key="1">
    <citation type="journal article" date="2004" name="Proc. Natl. Acad. Sci. U.S.A.">
        <title>The louse-borne human pathogen Bartonella quintana is a genomic derivative of the zoonotic agent Bartonella henselae.</title>
        <authorList>
            <person name="Alsmark U.C.M."/>
            <person name="Frank A.C."/>
            <person name="Karlberg E.O."/>
            <person name="Legault B.-A."/>
            <person name="Ardell D.H."/>
            <person name="Canbaeck B."/>
            <person name="Eriksson A.-S."/>
            <person name="Naeslund A.K."/>
            <person name="Handley S.A."/>
            <person name="Huvet M."/>
            <person name="La Scola B."/>
            <person name="Holmberg M."/>
            <person name="Andersson S.G.E."/>
        </authorList>
    </citation>
    <scope>NUCLEOTIDE SEQUENCE [LARGE SCALE GENOMIC DNA]</scope>
    <source>
        <strain evidence="2">ATCC 49882 / DSM 28221 / CCUG 30454 / Houston 1</strain>
    </source>
</reference>
<dbReference type="KEGG" id="bhe:BH09180"/>
<evidence type="ECO:0000313" key="2">
    <source>
        <dbReference type="Proteomes" id="UP000000421"/>
    </source>
</evidence>
<dbReference type="EnsemblBacteria" id="CAF27714">
    <property type="protein sequence ID" value="CAF27714"/>
    <property type="gene ID" value="BH09180"/>
</dbReference>
<evidence type="ECO:0000313" key="1">
    <source>
        <dbReference type="EMBL" id="CAF27714.1"/>
    </source>
</evidence>
<dbReference type="Proteomes" id="UP000000421">
    <property type="component" value="Chromosome"/>
</dbReference>
<protein>
    <submittedName>
        <fullName evidence="1">Hypothetical genomic island protein</fullName>
    </submittedName>
</protein>
<organism evidence="1 2">
    <name type="scientific">Bartonella henselae (strain ATCC 49882 / DSM 28221 / CCUG 30454 / Houston 1)</name>
    <name type="common">Rochalimaea henselae</name>
    <dbReference type="NCBI Taxonomy" id="283166"/>
    <lineage>
        <taxon>Bacteria</taxon>
        <taxon>Pseudomonadati</taxon>
        <taxon>Pseudomonadota</taxon>
        <taxon>Alphaproteobacteria</taxon>
        <taxon>Hyphomicrobiales</taxon>
        <taxon>Bartonellaceae</taxon>
        <taxon>Bartonella</taxon>
    </lineage>
</organism>
<name>A0A0H3LYK2_BARHE</name>
<keyword evidence="2" id="KW-1185">Reference proteome</keyword>
<dbReference type="PaxDb" id="283166-BH09180"/>
<dbReference type="eggNOG" id="ENOG503146I">
    <property type="taxonomic scope" value="Bacteria"/>
</dbReference>